<reference evidence="3 4" key="1">
    <citation type="submission" date="2024-04" db="EMBL/GenBank/DDBJ databases">
        <authorList>
            <person name="Fracassetti M."/>
        </authorList>
    </citation>
    <scope>NUCLEOTIDE SEQUENCE [LARGE SCALE GENOMIC DNA]</scope>
</reference>
<organism evidence="3 4">
    <name type="scientific">Linum trigynum</name>
    <dbReference type="NCBI Taxonomy" id="586398"/>
    <lineage>
        <taxon>Eukaryota</taxon>
        <taxon>Viridiplantae</taxon>
        <taxon>Streptophyta</taxon>
        <taxon>Embryophyta</taxon>
        <taxon>Tracheophyta</taxon>
        <taxon>Spermatophyta</taxon>
        <taxon>Magnoliopsida</taxon>
        <taxon>eudicotyledons</taxon>
        <taxon>Gunneridae</taxon>
        <taxon>Pentapetalae</taxon>
        <taxon>rosids</taxon>
        <taxon>fabids</taxon>
        <taxon>Malpighiales</taxon>
        <taxon>Linaceae</taxon>
        <taxon>Linum</taxon>
    </lineage>
</organism>
<dbReference type="InterPro" id="IPR002156">
    <property type="entry name" value="RNaseH_domain"/>
</dbReference>
<dbReference type="InterPro" id="IPR044730">
    <property type="entry name" value="RNase_H-like_dom_plant"/>
</dbReference>
<dbReference type="GO" id="GO:0004523">
    <property type="term" value="F:RNA-DNA hybrid ribonuclease activity"/>
    <property type="evidence" value="ECO:0007669"/>
    <property type="project" value="InterPro"/>
</dbReference>
<feature type="domain" description="Reverse transcriptase zinc-binding" evidence="2">
    <location>
        <begin position="211"/>
        <end position="307"/>
    </location>
</feature>
<accession>A0AAV2GJ95</accession>
<dbReference type="Pfam" id="PF13966">
    <property type="entry name" value="zf-RVT"/>
    <property type="match status" value="1"/>
</dbReference>
<dbReference type="InterPro" id="IPR036397">
    <property type="entry name" value="RNaseH_sf"/>
</dbReference>
<feature type="domain" description="RNase H type-1" evidence="1">
    <location>
        <begin position="413"/>
        <end position="532"/>
    </location>
</feature>
<gene>
    <name evidence="3" type="ORF">LTRI10_LOCUS49662</name>
</gene>
<dbReference type="Proteomes" id="UP001497516">
    <property type="component" value="Chromosome 9"/>
</dbReference>
<evidence type="ECO:0000313" key="4">
    <source>
        <dbReference type="Proteomes" id="UP001497516"/>
    </source>
</evidence>
<evidence type="ECO:0000259" key="2">
    <source>
        <dbReference type="Pfam" id="PF13966"/>
    </source>
</evidence>
<dbReference type="CDD" id="cd06222">
    <property type="entry name" value="RNase_H_like"/>
    <property type="match status" value="1"/>
</dbReference>
<evidence type="ECO:0000259" key="1">
    <source>
        <dbReference type="Pfam" id="PF13456"/>
    </source>
</evidence>
<evidence type="ECO:0000313" key="3">
    <source>
        <dbReference type="EMBL" id="CAL1410227.1"/>
    </source>
</evidence>
<protein>
    <recommendedName>
        <fullName evidence="5">Reverse transcriptase zinc-binding domain-containing protein</fullName>
    </recommendedName>
</protein>
<dbReference type="Gene3D" id="3.30.420.10">
    <property type="entry name" value="Ribonuclease H-like superfamily/Ribonuclease H"/>
    <property type="match status" value="1"/>
</dbReference>
<sequence length="543" mass="61767">MSCFRLPLSLCRLLDKHIDRFWWGAEDDHSKVHWISWRNMCRSKHEGGMGFRRFEQFNQALLAKVGWRILNEPQSLLAQVYKGKYFPNGSFLQATGRSRPSWGWQSILYGRQLLEAGVRWQIGNGESASLLQSSWIPQLHPIPPRYNPLILPDGGEPRVAEVIVPGEGRWCDVKLRQWFDPLTCREIKRIPLPRQDKMDKLIWHGTADGVFTVKSAYHLAVTLDRQKGRWRDSASWMDKKSWIKLWDADIPPKLKVFMWQIFNRVLPTTEALVEKQIPVHPRCPVCWAEKETMEHLFLYCPVARALWDLSGLEHLGQGLPRQTLPLFLKKLMALLAQPSDFMAVVAVLWRIWRSRNWVVFEGKQVGFPALMRQFHQQFEEWVSLPKDPCTSPPNPHSAPDPPGNGSSLVCLWDGATRKGSHAAGGMVLLGVGWEILWAHGFQFPGVDAPAVAELLCLRESMRWCLAHGLTTVCFEGDALVLIDKIQRGSTADSQVGAILEEVVHLFDSCAGFGVLFVGRSSNMAAHLVARKALSLYPTMSRLF</sequence>
<dbReference type="PANTHER" id="PTHR33116:SF86">
    <property type="entry name" value="REVERSE TRANSCRIPTASE DOMAIN-CONTAINING PROTEIN"/>
    <property type="match status" value="1"/>
</dbReference>
<dbReference type="GO" id="GO:0003676">
    <property type="term" value="F:nucleic acid binding"/>
    <property type="evidence" value="ECO:0007669"/>
    <property type="project" value="InterPro"/>
</dbReference>
<evidence type="ECO:0008006" key="5">
    <source>
        <dbReference type="Google" id="ProtNLM"/>
    </source>
</evidence>
<dbReference type="Pfam" id="PF13456">
    <property type="entry name" value="RVT_3"/>
    <property type="match status" value="1"/>
</dbReference>
<name>A0AAV2GJ95_9ROSI</name>
<keyword evidence="4" id="KW-1185">Reference proteome</keyword>
<proteinExistence type="predicted"/>
<dbReference type="InterPro" id="IPR026960">
    <property type="entry name" value="RVT-Znf"/>
</dbReference>
<dbReference type="EMBL" id="OZ034822">
    <property type="protein sequence ID" value="CAL1410227.1"/>
    <property type="molecule type" value="Genomic_DNA"/>
</dbReference>
<dbReference type="AlphaFoldDB" id="A0AAV2GJ95"/>
<dbReference type="PANTHER" id="PTHR33116">
    <property type="entry name" value="REVERSE TRANSCRIPTASE ZINC-BINDING DOMAIN-CONTAINING PROTEIN-RELATED-RELATED"/>
    <property type="match status" value="1"/>
</dbReference>